<accession>A0A1E3KZ11</accession>
<dbReference type="Proteomes" id="UP000094578">
    <property type="component" value="Unassembled WGS sequence"/>
</dbReference>
<proteinExistence type="predicted"/>
<keyword evidence="2" id="KW-1185">Reference proteome</keyword>
<organism evidence="1 2">
    <name type="scientific">Paenibacillus nuruki</name>
    <dbReference type="NCBI Taxonomy" id="1886670"/>
    <lineage>
        <taxon>Bacteria</taxon>
        <taxon>Bacillati</taxon>
        <taxon>Bacillota</taxon>
        <taxon>Bacilli</taxon>
        <taxon>Bacillales</taxon>
        <taxon>Paenibacillaceae</taxon>
        <taxon>Paenibacillus</taxon>
    </lineage>
</organism>
<sequence length="158" mass="18694">MMNEVEVLHLFKLYTIMARELCHSMYQVLPDDQKPIVSHQQASTHFEWLFDLIYDVELCKPFILYSNTCWTWDLHGEHCLFESDQGIQIEANIYNTDFVDIAFFNVFIKSYTDAHSLFESIEDIDFKFTATLFDQWANKNILQQQSGTEFSLVHPINH</sequence>
<comment type="caution">
    <text evidence="1">The sequence shown here is derived from an EMBL/GenBank/DDBJ whole genome shotgun (WGS) entry which is preliminary data.</text>
</comment>
<evidence type="ECO:0000313" key="1">
    <source>
        <dbReference type="EMBL" id="ODP26643.1"/>
    </source>
</evidence>
<evidence type="ECO:0000313" key="2">
    <source>
        <dbReference type="Proteomes" id="UP000094578"/>
    </source>
</evidence>
<dbReference type="AlphaFoldDB" id="A0A1E3KZ11"/>
<dbReference type="EMBL" id="MDER01000082">
    <property type="protein sequence ID" value="ODP26643.1"/>
    <property type="molecule type" value="Genomic_DNA"/>
</dbReference>
<dbReference type="STRING" id="1886670.PTI45_04000"/>
<protein>
    <submittedName>
        <fullName evidence="1">Uncharacterized protein</fullName>
    </submittedName>
</protein>
<name>A0A1E3KZ11_9BACL</name>
<gene>
    <name evidence="1" type="ORF">PTI45_04000</name>
</gene>
<reference evidence="1 2" key="1">
    <citation type="submission" date="2016-08" db="EMBL/GenBank/DDBJ databases">
        <title>Genome sequencing of Paenibacillus sp. TI45-13ar, isolated from Korean traditional nuruk.</title>
        <authorList>
            <person name="Kim S.-J."/>
        </authorList>
    </citation>
    <scope>NUCLEOTIDE SEQUENCE [LARGE SCALE GENOMIC DNA]</scope>
    <source>
        <strain evidence="1 2">TI45-13ar</strain>
    </source>
</reference>